<protein>
    <submittedName>
        <fullName evidence="1">Uncharacterized protein</fullName>
    </submittedName>
</protein>
<dbReference type="InParanoid" id="A0A1X7SPR8"/>
<proteinExistence type="predicted"/>
<organism evidence="1">
    <name type="scientific">Amphimedon queenslandica</name>
    <name type="common">Sponge</name>
    <dbReference type="NCBI Taxonomy" id="400682"/>
    <lineage>
        <taxon>Eukaryota</taxon>
        <taxon>Metazoa</taxon>
        <taxon>Porifera</taxon>
        <taxon>Demospongiae</taxon>
        <taxon>Heteroscleromorpha</taxon>
        <taxon>Haplosclerida</taxon>
        <taxon>Niphatidae</taxon>
        <taxon>Amphimedon</taxon>
    </lineage>
</organism>
<reference evidence="1" key="1">
    <citation type="submission" date="2017-05" db="UniProtKB">
        <authorList>
            <consortium name="EnsemblMetazoa"/>
        </authorList>
    </citation>
    <scope>IDENTIFICATION</scope>
</reference>
<dbReference type="AlphaFoldDB" id="A0A1X7SPR8"/>
<dbReference type="EnsemblMetazoa" id="Aqu2.1.04042_001">
    <property type="protein sequence ID" value="Aqu2.1.04042_001"/>
    <property type="gene ID" value="Aqu2.1.04042"/>
</dbReference>
<accession>A0A1X7SPR8</accession>
<name>A0A1X7SPR8_AMPQE</name>
<sequence>MLIGEPRPAPLIAANPPAVADPAWLNRHNSHKNNES</sequence>
<evidence type="ECO:0000313" key="1">
    <source>
        <dbReference type="EnsemblMetazoa" id="Aqu2.1.04042_001"/>
    </source>
</evidence>